<accession>A0A1G9Y870</accession>
<organism evidence="1 2">
    <name type="scientific">Daejeonella rubra</name>
    <dbReference type="NCBI Taxonomy" id="990371"/>
    <lineage>
        <taxon>Bacteria</taxon>
        <taxon>Pseudomonadati</taxon>
        <taxon>Bacteroidota</taxon>
        <taxon>Sphingobacteriia</taxon>
        <taxon>Sphingobacteriales</taxon>
        <taxon>Sphingobacteriaceae</taxon>
        <taxon>Daejeonella</taxon>
    </lineage>
</organism>
<proteinExistence type="predicted"/>
<reference evidence="2" key="1">
    <citation type="submission" date="2016-10" db="EMBL/GenBank/DDBJ databases">
        <authorList>
            <person name="Varghese N."/>
            <person name="Submissions S."/>
        </authorList>
    </citation>
    <scope>NUCLEOTIDE SEQUENCE [LARGE SCALE GENOMIC DNA]</scope>
    <source>
        <strain evidence="2">DSM 24536</strain>
    </source>
</reference>
<name>A0A1G9Y870_9SPHI</name>
<protein>
    <submittedName>
        <fullName evidence="1">Uncharacterized protein</fullName>
    </submittedName>
</protein>
<dbReference type="EMBL" id="FNHH01000036">
    <property type="protein sequence ID" value="SDN04613.1"/>
    <property type="molecule type" value="Genomic_DNA"/>
</dbReference>
<evidence type="ECO:0000313" key="1">
    <source>
        <dbReference type="EMBL" id="SDN04613.1"/>
    </source>
</evidence>
<keyword evidence="2" id="KW-1185">Reference proteome</keyword>
<gene>
    <name evidence="1" type="ORF">SAMN05421813_1363</name>
</gene>
<sequence length="209" mass="23463">MGMMLLVLLTSCQKTLQNENEIFQSTFDIIDPLNTTGLTLSSYNGNNVAGFYNNGEFSVNLSNLAAHDFIKISFNLYIHDFWDGNSTGNSEVVTGPDIWRMEVDNEQIINTTFSNTVCNEIYCLQQSFPKNYPWQYNPHTGVANQNLPGRCAGGGSITSLYRIEKLVKHNGGRVSIRFSDLLKQSNVPDQTCDESWSLDNLKISTLRTN</sequence>
<dbReference type="Proteomes" id="UP000199226">
    <property type="component" value="Unassembled WGS sequence"/>
</dbReference>
<dbReference type="AlphaFoldDB" id="A0A1G9Y870"/>
<evidence type="ECO:0000313" key="2">
    <source>
        <dbReference type="Proteomes" id="UP000199226"/>
    </source>
</evidence>
<dbReference type="STRING" id="990371.SAMN05421813_1363"/>